<feature type="region of interest" description="Disordered" evidence="1">
    <location>
        <begin position="1"/>
        <end position="36"/>
    </location>
</feature>
<evidence type="ECO:0000313" key="3">
    <source>
        <dbReference type="Proteomes" id="UP001386955"/>
    </source>
</evidence>
<keyword evidence="3" id="KW-1185">Reference proteome</keyword>
<sequence length="184" mass="19158">MSEASTSASLGDLELSDDEEFKRMMAGPPLLGGRTEVDDEEGMLLNLEGGGGSSVSLTVAMELSRVSTKPVRAPLRIAGGQGGMSRFICRSDEDIKPPAYITAEKRKEGPALAQRLKRACGELRKTSALEVTPKSFMIVVGDSVPDSLPLESDVVLSGGVPRGIVTSGAPTASTSSPVVPQELG</sequence>
<comment type="caution">
    <text evidence="2">The sequence shown here is derived from an EMBL/GenBank/DDBJ whole genome shotgun (WGS) entry which is preliminary data.</text>
</comment>
<evidence type="ECO:0000313" key="2">
    <source>
        <dbReference type="EMBL" id="KAK7394359.1"/>
    </source>
</evidence>
<proteinExistence type="predicted"/>
<accession>A0AAN9SD47</accession>
<name>A0AAN9SD47_PSOTE</name>
<organism evidence="2 3">
    <name type="scientific">Psophocarpus tetragonolobus</name>
    <name type="common">Winged bean</name>
    <name type="synonym">Dolichos tetragonolobus</name>
    <dbReference type="NCBI Taxonomy" id="3891"/>
    <lineage>
        <taxon>Eukaryota</taxon>
        <taxon>Viridiplantae</taxon>
        <taxon>Streptophyta</taxon>
        <taxon>Embryophyta</taxon>
        <taxon>Tracheophyta</taxon>
        <taxon>Spermatophyta</taxon>
        <taxon>Magnoliopsida</taxon>
        <taxon>eudicotyledons</taxon>
        <taxon>Gunneridae</taxon>
        <taxon>Pentapetalae</taxon>
        <taxon>rosids</taxon>
        <taxon>fabids</taxon>
        <taxon>Fabales</taxon>
        <taxon>Fabaceae</taxon>
        <taxon>Papilionoideae</taxon>
        <taxon>50 kb inversion clade</taxon>
        <taxon>NPAAA clade</taxon>
        <taxon>indigoferoid/millettioid clade</taxon>
        <taxon>Phaseoleae</taxon>
        <taxon>Psophocarpus</taxon>
    </lineage>
</organism>
<dbReference type="Proteomes" id="UP001386955">
    <property type="component" value="Unassembled WGS sequence"/>
</dbReference>
<protein>
    <submittedName>
        <fullName evidence="2">Uncharacterized protein</fullName>
    </submittedName>
</protein>
<evidence type="ECO:0000256" key="1">
    <source>
        <dbReference type="SAM" id="MobiDB-lite"/>
    </source>
</evidence>
<dbReference type="AlphaFoldDB" id="A0AAN9SD47"/>
<gene>
    <name evidence="2" type="ORF">VNO78_14883</name>
</gene>
<dbReference type="EMBL" id="JAYMYS010000004">
    <property type="protein sequence ID" value="KAK7394359.1"/>
    <property type="molecule type" value="Genomic_DNA"/>
</dbReference>
<reference evidence="2 3" key="1">
    <citation type="submission" date="2024-01" db="EMBL/GenBank/DDBJ databases">
        <title>The genomes of 5 underutilized Papilionoideae crops provide insights into root nodulation and disease resistanc.</title>
        <authorList>
            <person name="Jiang F."/>
        </authorList>
    </citation>
    <scope>NUCLEOTIDE SEQUENCE [LARGE SCALE GENOMIC DNA]</scope>
    <source>
        <strain evidence="2">DUOXIRENSHENG_FW03</strain>
        <tissue evidence="2">Leaves</tissue>
    </source>
</reference>